<dbReference type="AlphaFoldDB" id="A0A4R5BCC1"/>
<protein>
    <submittedName>
        <fullName evidence="6">TetR/AcrR family transcriptional regulator</fullName>
    </submittedName>
</protein>
<dbReference type="GO" id="GO:0003700">
    <property type="term" value="F:DNA-binding transcription factor activity"/>
    <property type="evidence" value="ECO:0007669"/>
    <property type="project" value="TreeGrafter"/>
</dbReference>
<dbReference type="GO" id="GO:0000976">
    <property type="term" value="F:transcription cis-regulatory region binding"/>
    <property type="evidence" value="ECO:0007669"/>
    <property type="project" value="TreeGrafter"/>
</dbReference>
<dbReference type="InterPro" id="IPR009057">
    <property type="entry name" value="Homeodomain-like_sf"/>
</dbReference>
<evidence type="ECO:0000313" key="7">
    <source>
        <dbReference type="Proteomes" id="UP000295578"/>
    </source>
</evidence>
<dbReference type="Gene3D" id="1.10.357.10">
    <property type="entry name" value="Tetracycline Repressor, domain 2"/>
    <property type="match status" value="1"/>
</dbReference>
<keyword evidence="2 4" id="KW-0238">DNA-binding</keyword>
<gene>
    <name evidence="6" type="ORF">E1293_15805</name>
</gene>
<accession>A0A4R5BCC1</accession>
<evidence type="ECO:0000256" key="2">
    <source>
        <dbReference type="ARBA" id="ARBA00023125"/>
    </source>
</evidence>
<evidence type="ECO:0000256" key="4">
    <source>
        <dbReference type="PROSITE-ProRule" id="PRU00335"/>
    </source>
</evidence>
<keyword evidence="1" id="KW-0805">Transcription regulation</keyword>
<dbReference type="Pfam" id="PF00440">
    <property type="entry name" value="TetR_N"/>
    <property type="match status" value="1"/>
</dbReference>
<dbReference type="Gene3D" id="1.10.10.60">
    <property type="entry name" value="Homeodomain-like"/>
    <property type="match status" value="1"/>
</dbReference>
<dbReference type="InterPro" id="IPR050109">
    <property type="entry name" value="HTH-type_TetR-like_transc_reg"/>
</dbReference>
<name>A0A4R5BCC1_9ACTN</name>
<dbReference type="InterPro" id="IPR001647">
    <property type="entry name" value="HTH_TetR"/>
</dbReference>
<evidence type="ECO:0000256" key="1">
    <source>
        <dbReference type="ARBA" id="ARBA00023015"/>
    </source>
</evidence>
<dbReference type="SUPFAM" id="SSF48498">
    <property type="entry name" value="Tetracyclin repressor-like, C-terminal domain"/>
    <property type="match status" value="1"/>
</dbReference>
<dbReference type="Pfam" id="PF02909">
    <property type="entry name" value="TetR_C_1"/>
    <property type="match status" value="1"/>
</dbReference>
<dbReference type="SUPFAM" id="SSF46689">
    <property type="entry name" value="Homeodomain-like"/>
    <property type="match status" value="1"/>
</dbReference>
<proteinExistence type="predicted"/>
<evidence type="ECO:0000256" key="3">
    <source>
        <dbReference type="ARBA" id="ARBA00023163"/>
    </source>
</evidence>
<sequence length="235" mass="25447">MELMATKPRRAPRRTQALSKDVIVRAATELLDAEGENALTLRALTVRLATGYGAIYHHVADRDDLLGAATDDIIGRMVTGLATDAEPRQALRSLALGLFDAIDAHPWAGTQISREPWRPALLDIYESIGRHLRSLQVPERAVPGSAGVLVNYILGVAGQNAANARALADGKTDRSAFLATVATRWAHLDPARYPSLHKAGAHLRDHDDREQFLAGVDLILAGIETVHRPGKDDLP</sequence>
<evidence type="ECO:0000259" key="5">
    <source>
        <dbReference type="PROSITE" id="PS50977"/>
    </source>
</evidence>
<keyword evidence="7" id="KW-1185">Reference proteome</keyword>
<dbReference type="PROSITE" id="PS50977">
    <property type="entry name" value="HTH_TETR_2"/>
    <property type="match status" value="1"/>
</dbReference>
<dbReference type="GO" id="GO:0045892">
    <property type="term" value="P:negative regulation of DNA-templated transcription"/>
    <property type="evidence" value="ECO:0007669"/>
    <property type="project" value="InterPro"/>
</dbReference>
<reference evidence="6 7" key="1">
    <citation type="submission" date="2019-03" db="EMBL/GenBank/DDBJ databases">
        <title>Draft genome sequences of novel Actinobacteria.</title>
        <authorList>
            <person name="Sahin N."/>
            <person name="Ay H."/>
            <person name="Saygin H."/>
        </authorList>
    </citation>
    <scope>NUCLEOTIDE SEQUENCE [LARGE SCALE GENOMIC DNA]</scope>
    <source>
        <strain evidence="6 7">DSM 45941</strain>
    </source>
</reference>
<dbReference type="OrthoDB" id="4427109at2"/>
<comment type="caution">
    <text evidence="6">The sequence shown here is derived from an EMBL/GenBank/DDBJ whole genome shotgun (WGS) entry which is preliminary data.</text>
</comment>
<organism evidence="6 7">
    <name type="scientific">Actinomadura darangshiensis</name>
    <dbReference type="NCBI Taxonomy" id="705336"/>
    <lineage>
        <taxon>Bacteria</taxon>
        <taxon>Bacillati</taxon>
        <taxon>Actinomycetota</taxon>
        <taxon>Actinomycetes</taxon>
        <taxon>Streptosporangiales</taxon>
        <taxon>Thermomonosporaceae</taxon>
        <taxon>Actinomadura</taxon>
    </lineage>
</organism>
<evidence type="ECO:0000313" key="6">
    <source>
        <dbReference type="EMBL" id="TDD82893.1"/>
    </source>
</evidence>
<keyword evidence="3" id="KW-0804">Transcription</keyword>
<feature type="DNA-binding region" description="H-T-H motif" evidence="4">
    <location>
        <begin position="40"/>
        <end position="59"/>
    </location>
</feature>
<dbReference type="InterPro" id="IPR036271">
    <property type="entry name" value="Tet_transcr_reg_TetR-rel_C_sf"/>
</dbReference>
<dbReference type="InterPro" id="IPR004111">
    <property type="entry name" value="Repressor_TetR_C"/>
</dbReference>
<dbReference type="PANTHER" id="PTHR30055">
    <property type="entry name" value="HTH-TYPE TRANSCRIPTIONAL REGULATOR RUTR"/>
    <property type="match status" value="1"/>
</dbReference>
<dbReference type="EMBL" id="SMKY01000060">
    <property type="protein sequence ID" value="TDD82893.1"/>
    <property type="molecule type" value="Genomic_DNA"/>
</dbReference>
<feature type="domain" description="HTH tetR-type" evidence="5">
    <location>
        <begin position="17"/>
        <end position="77"/>
    </location>
</feature>
<dbReference type="PANTHER" id="PTHR30055:SF151">
    <property type="entry name" value="TRANSCRIPTIONAL REGULATORY PROTEIN"/>
    <property type="match status" value="1"/>
</dbReference>
<dbReference type="Proteomes" id="UP000295578">
    <property type="component" value="Unassembled WGS sequence"/>
</dbReference>